<evidence type="ECO:0000256" key="1">
    <source>
        <dbReference type="PROSITE-ProRule" id="PRU00042"/>
    </source>
</evidence>
<keyword evidence="5" id="KW-1185">Reference proteome</keyword>
<accession>A0A1Y1VCI2</accession>
<evidence type="ECO:0000259" key="3">
    <source>
        <dbReference type="PROSITE" id="PS50157"/>
    </source>
</evidence>
<feature type="domain" description="C2H2-type" evidence="3">
    <location>
        <begin position="581"/>
        <end position="611"/>
    </location>
</feature>
<dbReference type="EMBL" id="MCFH01000014">
    <property type="protein sequence ID" value="ORX52896.1"/>
    <property type="molecule type" value="Genomic_DNA"/>
</dbReference>
<keyword evidence="1" id="KW-0479">Metal-binding</keyword>
<dbReference type="PROSITE" id="PS50157">
    <property type="entry name" value="ZINC_FINGER_C2H2_2"/>
    <property type="match status" value="1"/>
</dbReference>
<sequence>MFRKLPDKNKLINNNKNNTISNSYQNDNNEFVYIDNVNQVLDLRRLSIDTATTSSGLKVNNNINNQYQNVKYNGGGGDYSTYGSYRSYSMQMNYNSGYDSASNNTITGYDMNDGYNNYSNNSAYNNNNNNNNGAIVNENKENTISEWILYNNRQEFYNRVDNNQNFNNEYQSNEGKYYNYSNYSSSSYMKNNFQQIPNSGMQYSGIVSERHSIPYYETLPIPIYTSNAMEKNDDNTSFENHYSSVFDDNANSIQEKYTLTSKPESSYSSLTNPNPMLTSTNNYLYSSNNNNNSNNTNNNNTTTTTTTTIPNYFHSTESKPLTIVTKKNNDEEIDNYDNSYSTRYSASKPLLNSYSNPSYLSNSYTPISYNNNTMEYRKKRVSISSRSSSSQNYPIVITTSRQSNLNSRYPYSTVVEGSTSPLSKQRYNYDYQYQRSVPSTSYYNETAVESNESFNDSGAEHNMEDNPSSSDNEKFIEEEEEEEDQEIKDEYTSLENKGKNESGDINNKNDEREDEENEQNIENIKHLEDLEITDKTKENLYKAKSSTSSSPNTMLKSNSFSKTRSYKRSSFFSQVIESNNFKCPWPDCEQSFASVTLLNAHEIYSHGTPYPPYPLPQPTYAELTDARHRLLWHIKNNISTNPLNIYNSNYCSSVQSPSSSIYSSDSPCSNNFAKPPNSASSFKSYESSSTFTETKNTPEESNPNSEKDENKEKSNEKKSTTPEETNKQNENHIIKKISKMKENIPHLNIENIPLNNRQSKSSLESKNTSRKYTQSLSSTSATMQSLRVQIKVDIKEHLFHYLFTPYIRYSHYTKSYSCFFDGIQGRSIVGEILEDPDWDIRCEDEYSVSYIKMVEGSRDAGILFSWERKKVDEWFPPSDDENERPTLYNDIVTINFVVASTKKR</sequence>
<feature type="compositionally biased region" description="Low complexity" evidence="2">
    <location>
        <begin position="678"/>
        <end position="704"/>
    </location>
</feature>
<feature type="compositionally biased region" description="Polar residues" evidence="2">
    <location>
        <begin position="447"/>
        <end position="456"/>
    </location>
</feature>
<feature type="compositionally biased region" description="Acidic residues" evidence="2">
    <location>
        <begin position="476"/>
        <end position="487"/>
    </location>
</feature>
<feature type="compositionally biased region" description="Basic and acidic residues" evidence="2">
    <location>
        <begin position="488"/>
        <end position="511"/>
    </location>
</feature>
<dbReference type="OrthoDB" id="2153645at2759"/>
<feature type="compositionally biased region" description="Polar residues" evidence="2">
    <location>
        <begin position="259"/>
        <end position="276"/>
    </location>
</feature>
<gene>
    <name evidence="4" type="ORF">BCR36DRAFT_582308</name>
</gene>
<keyword evidence="1" id="KW-0862">Zinc</keyword>
<feature type="region of interest" description="Disordered" evidence="2">
    <location>
        <begin position="748"/>
        <end position="776"/>
    </location>
</feature>
<name>A0A1Y1VCI2_9FUNG</name>
<feature type="region of interest" description="Disordered" evidence="2">
    <location>
        <begin position="447"/>
        <end position="530"/>
    </location>
</feature>
<keyword evidence="1" id="KW-0863">Zinc-finger</keyword>
<evidence type="ECO:0000313" key="5">
    <source>
        <dbReference type="Proteomes" id="UP000193719"/>
    </source>
</evidence>
<dbReference type="GO" id="GO:0008270">
    <property type="term" value="F:zinc ion binding"/>
    <property type="evidence" value="ECO:0007669"/>
    <property type="project" value="UniProtKB-KW"/>
</dbReference>
<dbReference type="Proteomes" id="UP000193719">
    <property type="component" value="Unassembled WGS sequence"/>
</dbReference>
<feature type="compositionally biased region" description="Low complexity" evidence="2">
    <location>
        <begin position="277"/>
        <end position="308"/>
    </location>
</feature>
<reference evidence="4 5" key="1">
    <citation type="submission" date="2016-08" db="EMBL/GenBank/DDBJ databases">
        <title>Genomes of anaerobic fungi encode conserved fungal cellulosomes for biomass hydrolysis.</title>
        <authorList>
            <consortium name="DOE Joint Genome Institute"/>
            <person name="Haitjema C.H."/>
            <person name="Gilmore S.P."/>
            <person name="Henske J.K."/>
            <person name="Solomon K.V."/>
            <person name="De Groot R."/>
            <person name="Kuo A."/>
            <person name="Mondo S.J."/>
            <person name="Salamov A.A."/>
            <person name="Labutti K."/>
            <person name="Zhao Z."/>
            <person name="Chiniquy J."/>
            <person name="Barry K."/>
            <person name="Brewer H.M."/>
            <person name="Purvine S.O."/>
            <person name="Wright A.T."/>
            <person name="Boxma B."/>
            <person name="Van Alen T."/>
            <person name="Hackstein J.H."/>
            <person name="Baker S.E."/>
            <person name="Grigoriev I.V."/>
            <person name="O'Malley M.A."/>
        </authorList>
    </citation>
    <scope>NUCLEOTIDE SEQUENCE [LARGE SCALE GENOMIC DNA]</scope>
    <source>
        <strain evidence="5">finn</strain>
    </source>
</reference>
<comment type="caution">
    <text evidence="4">The sequence shown here is derived from an EMBL/GenBank/DDBJ whole genome shotgun (WGS) entry which is preliminary data.</text>
</comment>
<dbReference type="AlphaFoldDB" id="A0A1Y1VCI2"/>
<feature type="compositionally biased region" description="Basic and acidic residues" evidence="2">
    <location>
        <begin position="705"/>
        <end position="731"/>
    </location>
</feature>
<evidence type="ECO:0000313" key="4">
    <source>
        <dbReference type="EMBL" id="ORX52896.1"/>
    </source>
</evidence>
<proteinExistence type="predicted"/>
<protein>
    <recommendedName>
        <fullName evidence="3">C2H2-type domain-containing protein</fullName>
    </recommendedName>
</protein>
<feature type="region of interest" description="Disordered" evidence="2">
    <location>
        <begin position="664"/>
        <end position="731"/>
    </location>
</feature>
<dbReference type="InterPro" id="IPR013087">
    <property type="entry name" value="Znf_C2H2_type"/>
</dbReference>
<reference evidence="4 5" key="2">
    <citation type="submission" date="2016-08" db="EMBL/GenBank/DDBJ databases">
        <title>Pervasive Adenine N6-methylation of Active Genes in Fungi.</title>
        <authorList>
            <consortium name="DOE Joint Genome Institute"/>
            <person name="Mondo S.J."/>
            <person name="Dannebaum R.O."/>
            <person name="Kuo R.C."/>
            <person name="Labutti K."/>
            <person name="Haridas S."/>
            <person name="Kuo A."/>
            <person name="Salamov A."/>
            <person name="Ahrendt S.R."/>
            <person name="Lipzen A."/>
            <person name="Sullivan W."/>
            <person name="Andreopoulos W.B."/>
            <person name="Clum A."/>
            <person name="Lindquist E."/>
            <person name="Daum C."/>
            <person name="Ramamoorthy G.K."/>
            <person name="Gryganskyi A."/>
            <person name="Culley D."/>
            <person name="Magnuson J.K."/>
            <person name="James T.Y."/>
            <person name="O'Malley M.A."/>
            <person name="Stajich J.E."/>
            <person name="Spatafora J.W."/>
            <person name="Visel A."/>
            <person name="Grigoriev I.V."/>
        </authorList>
    </citation>
    <scope>NUCLEOTIDE SEQUENCE [LARGE SCALE GENOMIC DNA]</scope>
    <source>
        <strain evidence="5">finn</strain>
    </source>
</reference>
<organism evidence="4 5">
    <name type="scientific">Piromyces finnis</name>
    <dbReference type="NCBI Taxonomy" id="1754191"/>
    <lineage>
        <taxon>Eukaryota</taxon>
        <taxon>Fungi</taxon>
        <taxon>Fungi incertae sedis</taxon>
        <taxon>Chytridiomycota</taxon>
        <taxon>Chytridiomycota incertae sedis</taxon>
        <taxon>Neocallimastigomycetes</taxon>
        <taxon>Neocallimastigales</taxon>
        <taxon>Neocallimastigaceae</taxon>
        <taxon>Piromyces</taxon>
    </lineage>
</organism>
<evidence type="ECO:0000256" key="2">
    <source>
        <dbReference type="SAM" id="MobiDB-lite"/>
    </source>
</evidence>
<feature type="region of interest" description="Disordered" evidence="2">
    <location>
        <begin position="259"/>
        <end position="313"/>
    </location>
</feature>
<feature type="compositionally biased region" description="Polar residues" evidence="2">
    <location>
        <begin position="753"/>
        <end position="776"/>
    </location>
</feature>
<dbReference type="PROSITE" id="PS00028">
    <property type="entry name" value="ZINC_FINGER_C2H2_1"/>
    <property type="match status" value="1"/>
</dbReference>